<proteinExistence type="predicted"/>
<name>A0A2X0LQ28_9BASI</name>
<dbReference type="InterPro" id="IPR041492">
    <property type="entry name" value="HAD_2"/>
</dbReference>
<dbReference type="Gene3D" id="3.40.50.1000">
    <property type="entry name" value="HAD superfamily/HAD-like"/>
    <property type="match status" value="1"/>
</dbReference>
<keyword evidence="2" id="KW-1185">Reference proteome</keyword>
<sequence length="261" mass="28352">MVEITVSGILSDMDGTLVDSTAAVELTMTEWARANGHEPAYFLSHSHGVRTRDNIKRWQTVPKPGSEMSEDELDQKVFRIEGLIASNGRMLAERGERGIYELPGVHRLIKDLVKGGARWGIVTSATIVYASSALQTGKINADAPNLPFIVTADNVTNGKPHPEPYLKGIKELEKLSGAPFDPKTVLVLEDAPSGLASGLAAGCQTLAVCTGQTRERIRATEATYRTVDLERVEIVKCSPESITLRIRTLEEEEAEEGVLGN</sequence>
<dbReference type="Pfam" id="PF13419">
    <property type="entry name" value="HAD_2"/>
    <property type="match status" value="1"/>
</dbReference>
<dbReference type="InterPro" id="IPR036412">
    <property type="entry name" value="HAD-like_sf"/>
</dbReference>
<dbReference type="SFLD" id="SFLDS00003">
    <property type="entry name" value="Haloacid_Dehalogenase"/>
    <property type="match status" value="1"/>
</dbReference>
<accession>A0A2X0LQ28</accession>
<dbReference type="PANTHER" id="PTHR43481:SF4">
    <property type="entry name" value="GLYCEROL-1-PHOSPHATE PHOSPHOHYDROLASE 1-RELATED"/>
    <property type="match status" value="1"/>
</dbReference>
<dbReference type="AlphaFoldDB" id="A0A2X0LQ28"/>
<dbReference type="InterPro" id="IPR051806">
    <property type="entry name" value="HAD-like_SPP"/>
</dbReference>
<dbReference type="PANTHER" id="PTHR43481">
    <property type="entry name" value="FRUCTOSE-1-PHOSPHATE PHOSPHATASE"/>
    <property type="match status" value="1"/>
</dbReference>
<gene>
    <name evidence="1" type="primary">BQ5605_C010g05903</name>
    <name evidence="1" type="ORF">BQ5605_C010G05903</name>
</gene>
<dbReference type="Proteomes" id="UP000249464">
    <property type="component" value="Unassembled WGS sequence"/>
</dbReference>
<dbReference type="InterPro" id="IPR023214">
    <property type="entry name" value="HAD_sf"/>
</dbReference>
<evidence type="ECO:0000313" key="1">
    <source>
        <dbReference type="EMBL" id="SGY13592.1"/>
    </source>
</evidence>
<reference evidence="1 2" key="1">
    <citation type="submission" date="2016-11" db="EMBL/GenBank/DDBJ databases">
        <authorList>
            <person name="Jaros S."/>
            <person name="Januszkiewicz K."/>
            <person name="Wedrychowicz H."/>
        </authorList>
    </citation>
    <scope>NUCLEOTIDE SEQUENCE [LARGE SCALE GENOMIC DNA]</scope>
</reference>
<dbReference type="Gene3D" id="1.10.150.240">
    <property type="entry name" value="Putative phosphatase, domain 2"/>
    <property type="match status" value="1"/>
</dbReference>
<dbReference type="GO" id="GO:0050308">
    <property type="term" value="F:sugar-phosphatase activity"/>
    <property type="evidence" value="ECO:0007669"/>
    <property type="project" value="TreeGrafter"/>
</dbReference>
<evidence type="ECO:0000313" key="2">
    <source>
        <dbReference type="Proteomes" id="UP000249464"/>
    </source>
</evidence>
<organism evidence="1 2">
    <name type="scientific">Microbotryum silenes-dioicae</name>
    <dbReference type="NCBI Taxonomy" id="796604"/>
    <lineage>
        <taxon>Eukaryota</taxon>
        <taxon>Fungi</taxon>
        <taxon>Dikarya</taxon>
        <taxon>Basidiomycota</taxon>
        <taxon>Pucciniomycotina</taxon>
        <taxon>Microbotryomycetes</taxon>
        <taxon>Microbotryales</taxon>
        <taxon>Microbotryaceae</taxon>
        <taxon>Microbotryum</taxon>
    </lineage>
</organism>
<protein>
    <submittedName>
        <fullName evidence="1">BQ5605_C010g05903 protein</fullName>
    </submittedName>
</protein>
<dbReference type="SUPFAM" id="SSF56784">
    <property type="entry name" value="HAD-like"/>
    <property type="match status" value="1"/>
</dbReference>
<dbReference type="STRING" id="796604.A0A2X0LQ28"/>
<dbReference type="SFLD" id="SFLDG01129">
    <property type="entry name" value="C1.5:_HAD__Beta-PGM__Phosphata"/>
    <property type="match status" value="1"/>
</dbReference>
<dbReference type="InterPro" id="IPR023198">
    <property type="entry name" value="PGP-like_dom2"/>
</dbReference>
<dbReference type="EMBL" id="FQNC01000012">
    <property type="protein sequence ID" value="SGY13592.1"/>
    <property type="molecule type" value="Genomic_DNA"/>
</dbReference>